<feature type="transmembrane region" description="Helical" evidence="8">
    <location>
        <begin position="131"/>
        <end position="152"/>
    </location>
</feature>
<dbReference type="AlphaFoldDB" id="A0A7W6M8D4"/>
<dbReference type="GO" id="GO:1990961">
    <property type="term" value="P:xenobiotic detoxification by transmembrane export across the plasma membrane"/>
    <property type="evidence" value="ECO:0007669"/>
    <property type="project" value="InterPro"/>
</dbReference>
<evidence type="ECO:0000256" key="7">
    <source>
        <dbReference type="ARBA" id="ARBA00023136"/>
    </source>
</evidence>
<feature type="transmembrane region" description="Helical" evidence="8">
    <location>
        <begin position="295"/>
        <end position="316"/>
    </location>
</feature>
<dbReference type="InterPro" id="IPR050189">
    <property type="entry name" value="MFS_Efflux_Transporters"/>
</dbReference>
<dbReference type="GO" id="GO:0042910">
    <property type="term" value="F:xenobiotic transmembrane transporter activity"/>
    <property type="evidence" value="ECO:0007669"/>
    <property type="project" value="InterPro"/>
</dbReference>
<feature type="domain" description="Major facilitator superfamily (MFS) profile" evidence="9">
    <location>
        <begin position="7"/>
        <end position="389"/>
    </location>
</feature>
<dbReference type="InterPro" id="IPR036259">
    <property type="entry name" value="MFS_trans_sf"/>
</dbReference>
<keyword evidence="6 8" id="KW-1133">Transmembrane helix</keyword>
<evidence type="ECO:0000256" key="2">
    <source>
        <dbReference type="ARBA" id="ARBA00006236"/>
    </source>
</evidence>
<dbReference type="PANTHER" id="PTHR43124">
    <property type="entry name" value="PURINE EFFLUX PUMP PBUE"/>
    <property type="match status" value="1"/>
</dbReference>
<dbReference type="PROSITE" id="PS00216">
    <property type="entry name" value="SUGAR_TRANSPORT_1"/>
    <property type="match status" value="1"/>
</dbReference>
<feature type="transmembrane region" description="Helical" evidence="8">
    <location>
        <begin position="98"/>
        <end position="119"/>
    </location>
</feature>
<accession>A0A7W6M8D4</accession>
<feature type="transmembrane region" description="Helical" evidence="8">
    <location>
        <begin position="227"/>
        <end position="257"/>
    </location>
</feature>
<dbReference type="GO" id="GO:0005886">
    <property type="term" value="C:plasma membrane"/>
    <property type="evidence" value="ECO:0007669"/>
    <property type="project" value="UniProtKB-SubCell"/>
</dbReference>
<keyword evidence="5 8" id="KW-0812">Transmembrane</keyword>
<dbReference type="InterPro" id="IPR004812">
    <property type="entry name" value="Efflux_drug-R_Bcr/CmlA"/>
</dbReference>
<feature type="transmembrane region" description="Helical" evidence="8">
    <location>
        <begin position="269"/>
        <end position="289"/>
    </location>
</feature>
<organism evidence="10 11">
    <name type="scientific">Sulfitobacter noctilucicola</name>
    <dbReference type="NCBI Taxonomy" id="1342301"/>
    <lineage>
        <taxon>Bacteria</taxon>
        <taxon>Pseudomonadati</taxon>
        <taxon>Pseudomonadota</taxon>
        <taxon>Alphaproteobacteria</taxon>
        <taxon>Rhodobacterales</taxon>
        <taxon>Roseobacteraceae</taxon>
        <taxon>Sulfitobacter</taxon>
    </lineage>
</organism>
<protein>
    <recommendedName>
        <fullName evidence="8">Bcr/CflA family efflux transporter</fullName>
    </recommendedName>
</protein>
<evidence type="ECO:0000256" key="4">
    <source>
        <dbReference type="ARBA" id="ARBA00022475"/>
    </source>
</evidence>
<proteinExistence type="inferred from homology"/>
<evidence type="ECO:0000313" key="11">
    <source>
        <dbReference type="Proteomes" id="UP000565745"/>
    </source>
</evidence>
<feature type="transmembrane region" description="Helical" evidence="8">
    <location>
        <begin position="328"/>
        <end position="358"/>
    </location>
</feature>
<feature type="transmembrane region" description="Helical" evidence="8">
    <location>
        <begin position="73"/>
        <end position="92"/>
    </location>
</feature>
<evidence type="ECO:0000313" key="10">
    <source>
        <dbReference type="EMBL" id="MBB4173973.1"/>
    </source>
</evidence>
<dbReference type="Pfam" id="PF07690">
    <property type="entry name" value="MFS_1"/>
    <property type="match status" value="1"/>
</dbReference>
<name>A0A7W6M8D4_9RHOB</name>
<dbReference type="SUPFAM" id="SSF103473">
    <property type="entry name" value="MFS general substrate transporter"/>
    <property type="match status" value="1"/>
</dbReference>
<evidence type="ECO:0000259" key="9">
    <source>
        <dbReference type="PROSITE" id="PS50850"/>
    </source>
</evidence>
<feature type="transmembrane region" description="Helical" evidence="8">
    <location>
        <begin position="198"/>
        <end position="221"/>
    </location>
</feature>
<evidence type="ECO:0000256" key="8">
    <source>
        <dbReference type="RuleBase" id="RU365088"/>
    </source>
</evidence>
<gene>
    <name evidence="10" type="ORF">GGR93_001746</name>
</gene>
<dbReference type="PANTHER" id="PTHR43124:SF3">
    <property type="entry name" value="CHLORAMPHENICOL EFFLUX PUMP RV0191"/>
    <property type="match status" value="1"/>
</dbReference>
<comment type="similarity">
    <text evidence="2 8">Belongs to the major facilitator superfamily. Bcr/CmlA family.</text>
</comment>
<feature type="transmembrane region" description="Helical" evidence="8">
    <location>
        <begin position="158"/>
        <end position="177"/>
    </location>
</feature>
<feature type="transmembrane region" description="Helical" evidence="8">
    <location>
        <begin position="41"/>
        <end position="61"/>
    </location>
</feature>
<dbReference type="OrthoDB" id="9800416at2"/>
<evidence type="ECO:0000256" key="1">
    <source>
        <dbReference type="ARBA" id="ARBA00004651"/>
    </source>
</evidence>
<dbReference type="InterPro" id="IPR011701">
    <property type="entry name" value="MFS"/>
</dbReference>
<keyword evidence="11" id="KW-1185">Reference proteome</keyword>
<dbReference type="EMBL" id="JACIFU010000002">
    <property type="protein sequence ID" value="MBB4173973.1"/>
    <property type="molecule type" value="Genomic_DNA"/>
</dbReference>
<comment type="subcellular location">
    <subcellularLocation>
        <location evidence="8">Cell inner membrane</location>
        <topology evidence="8">Multi-pass membrane protein</topology>
    </subcellularLocation>
    <subcellularLocation>
        <location evidence="1">Cell membrane</location>
        <topology evidence="1">Multi-pass membrane protein</topology>
    </subcellularLocation>
</comment>
<keyword evidence="8" id="KW-0997">Cell inner membrane</keyword>
<evidence type="ECO:0000256" key="6">
    <source>
        <dbReference type="ARBA" id="ARBA00022989"/>
    </source>
</evidence>
<feature type="transmembrane region" description="Helical" evidence="8">
    <location>
        <begin position="7"/>
        <end position="29"/>
    </location>
</feature>
<evidence type="ECO:0000256" key="3">
    <source>
        <dbReference type="ARBA" id="ARBA00022448"/>
    </source>
</evidence>
<sequence length="389" mass="39668">MKRTPPHLGTLVALTALTVLTLNMFLPALPEMQKAFGVSEAVMGLAISGYMGAAAVLQLIIGPVSDRLGRRPVALSMLALYVVASVICLLAQDVHVFLGARIVQAVAVGGGVLASAVVRDMFDGRVAAAKLATIASAMAIAPMLAPMLGGVLTSVMGWRAVFVVYAVIGTGLLALMWHDLGETQVKTPGQPPERISGLLTTPLFWAYAFCQALGVGAFYVFLTGSPFVAVALFGLTAAQVGLGLGSITGGFMLGSAVSARLVSRTGPMALILTGRLLPLAILSIGWLYFSLGGDQVLVLFAATLSVGFGNGLTLANANAGALSVRPRLAGTAAGVAGALALAIGAALTAVATALLSLAATPERLLSMMICVVFLSLIAALAARRLDKDV</sequence>
<dbReference type="Proteomes" id="UP000565745">
    <property type="component" value="Unassembled WGS sequence"/>
</dbReference>
<comment type="caution">
    <text evidence="10">The sequence shown here is derived from an EMBL/GenBank/DDBJ whole genome shotgun (WGS) entry which is preliminary data.</text>
</comment>
<evidence type="ECO:0000256" key="5">
    <source>
        <dbReference type="ARBA" id="ARBA00022692"/>
    </source>
</evidence>
<keyword evidence="3 8" id="KW-0813">Transport</keyword>
<dbReference type="RefSeq" id="WP_025057210.1">
    <property type="nucleotide sequence ID" value="NZ_JACIFU010000002.1"/>
</dbReference>
<keyword evidence="7 8" id="KW-0472">Membrane</keyword>
<dbReference type="Gene3D" id="1.20.1720.10">
    <property type="entry name" value="Multidrug resistance protein D"/>
    <property type="match status" value="1"/>
</dbReference>
<keyword evidence="4" id="KW-1003">Cell membrane</keyword>
<reference evidence="10 11" key="1">
    <citation type="submission" date="2020-08" db="EMBL/GenBank/DDBJ databases">
        <title>Genomic Encyclopedia of Type Strains, Phase IV (KMG-IV): sequencing the most valuable type-strain genomes for metagenomic binning, comparative biology and taxonomic classification.</title>
        <authorList>
            <person name="Goeker M."/>
        </authorList>
    </citation>
    <scope>NUCLEOTIDE SEQUENCE [LARGE SCALE GENOMIC DNA]</scope>
    <source>
        <strain evidence="10 11">DSM 101015</strain>
    </source>
</reference>
<dbReference type="PROSITE" id="PS50850">
    <property type="entry name" value="MFS"/>
    <property type="match status" value="1"/>
</dbReference>
<feature type="transmembrane region" description="Helical" evidence="8">
    <location>
        <begin position="364"/>
        <end position="382"/>
    </location>
</feature>
<dbReference type="InterPro" id="IPR020846">
    <property type="entry name" value="MFS_dom"/>
</dbReference>
<dbReference type="NCBIfam" id="TIGR00710">
    <property type="entry name" value="efflux_Bcr_CflA"/>
    <property type="match status" value="1"/>
</dbReference>
<dbReference type="InterPro" id="IPR005829">
    <property type="entry name" value="Sugar_transporter_CS"/>
</dbReference>